<comment type="subunit">
    <text evidence="5 17">Homodimer.</text>
</comment>
<comment type="catalytic activity">
    <reaction evidence="16 17">
        <text>a CDP-1,2-diacyl-sn-glycerol + 1D-myo-inositol 3-phosphate = a 1,2-diacyl-sn-glycero-3-phospho-(1D-myo-inositol-3-phosphate) + CMP + H(+)</text>
        <dbReference type="Rhea" id="RHEA:60504"/>
        <dbReference type="ChEBI" id="CHEBI:15378"/>
        <dbReference type="ChEBI" id="CHEBI:58088"/>
        <dbReference type="ChEBI" id="CHEBI:58332"/>
        <dbReference type="ChEBI" id="CHEBI:58401"/>
        <dbReference type="ChEBI" id="CHEBI:60377"/>
    </reaction>
</comment>
<keyword evidence="17" id="KW-0443">Lipid metabolism</keyword>
<dbReference type="GO" id="GO:0008654">
    <property type="term" value="P:phospholipid biosynthetic process"/>
    <property type="evidence" value="ECO:0007669"/>
    <property type="project" value="UniProtKB-UniRule"/>
</dbReference>
<evidence type="ECO:0000256" key="14">
    <source>
        <dbReference type="ARBA" id="ARBA00024082"/>
    </source>
</evidence>
<dbReference type="PROSITE" id="PS00379">
    <property type="entry name" value="CDP_ALCOHOL_P_TRANSF"/>
    <property type="match status" value="1"/>
</dbReference>
<comment type="subcellular location">
    <subcellularLocation>
        <location evidence="1 17">Cell membrane</location>
        <topology evidence="1 17">Multi-pass membrane protein</topology>
    </subcellularLocation>
</comment>
<evidence type="ECO:0000256" key="6">
    <source>
        <dbReference type="ARBA" id="ARBA00022475"/>
    </source>
</evidence>
<dbReference type="Proteomes" id="UP000585638">
    <property type="component" value="Unassembled WGS sequence"/>
</dbReference>
<feature type="binding site" evidence="17">
    <location>
        <position position="66"/>
    </location>
    <ligand>
        <name>Mg(2+)</name>
        <dbReference type="ChEBI" id="CHEBI:18420"/>
        <label>1</label>
    </ligand>
</feature>
<comment type="pathway">
    <text evidence="3">Lipid metabolism.</text>
</comment>
<dbReference type="EMBL" id="JACHIR010000001">
    <property type="protein sequence ID" value="MBB5889724.1"/>
    <property type="molecule type" value="Genomic_DNA"/>
</dbReference>
<feature type="binding site" evidence="17">
    <location>
        <position position="66"/>
    </location>
    <ligand>
        <name>Mg(2+)</name>
        <dbReference type="ChEBI" id="CHEBI:18420"/>
        <label>2</label>
    </ligand>
</feature>
<dbReference type="Pfam" id="PF01066">
    <property type="entry name" value="CDP-OH_P_transf"/>
    <property type="match status" value="1"/>
</dbReference>
<keyword evidence="17" id="KW-0594">Phospholipid biosynthesis</keyword>
<feature type="transmembrane region" description="Helical" evidence="17">
    <location>
        <begin position="53"/>
        <end position="72"/>
    </location>
</feature>
<keyword evidence="12 17" id="KW-0472">Membrane</keyword>
<name>A0A7W9KBT6_9PSEU</name>
<dbReference type="InterPro" id="IPR043130">
    <property type="entry name" value="CDP-OH_PTrfase_TM_dom"/>
</dbReference>
<reference evidence="19 20" key="1">
    <citation type="submission" date="2020-08" db="EMBL/GenBank/DDBJ databases">
        <title>Sequencing the genomes of 1000 actinobacteria strains.</title>
        <authorList>
            <person name="Klenk H.-P."/>
        </authorList>
    </citation>
    <scope>NUCLEOTIDE SEQUENCE [LARGE SCALE GENOMIC DNA]</scope>
    <source>
        <strain evidence="19 20">DSM 43851</strain>
    </source>
</reference>
<keyword evidence="7 17" id="KW-0808">Transferase</keyword>
<feature type="binding site" evidence="17">
    <location>
        <position position="70"/>
    </location>
    <ligand>
        <name>a CDP-1,2-diacyl-sn-glycerol</name>
        <dbReference type="ChEBI" id="CHEBI:58332"/>
    </ligand>
</feature>
<evidence type="ECO:0000256" key="5">
    <source>
        <dbReference type="ARBA" id="ARBA00011738"/>
    </source>
</evidence>
<evidence type="ECO:0000256" key="3">
    <source>
        <dbReference type="ARBA" id="ARBA00005189"/>
    </source>
</evidence>
<dbReference type="GO" id="GO:0005886">
    <property type="term" value="C:plasma membrane"/>
    <property type="evidence" value="ECO:0007669"/>
    <property type="project" value="UniProtKB-SubCell"/>
</dbReference>
<sequence length="203" mass="20985">MLNIFARASVSRVTDPVGTWLLRRGVTPNAVTIIGTAGTVLGALWFLPRGQLFAGTLVITFFVLFDLLDGAVARASGAGTRFGAVLDASCDRIADGALFASIAWWCLIVADDRPAGAAALVALVGAQVISYVKARAEATGLTADGGLVERAERMILALVGTGLTGLGVPYALDVALWVLALLAVITVAQRIVAVHRSAKEQAG</sequence>
<evidence type="ECO:0000256" key="11">
    <source>
        <dbReference type="ARBA" id="ARBA00022989"/>
    </source>
</evidence>
<feature type="binding site" evidence="17">
    <location>
        <position position="91"/>
    </location>
    <ligand>
        <name>Mg(2+)</name>
        <dbReference type="ChEBI" id="CHEBI:18420"/>
        <label>2</label>
    </ligand>
</feature>
<dbReference type="AlphaFoldDB" id="A0A7W9KBT6"/>
<evidence type="ECO:0000256" key="13">
    <source>
        <dbReference type="ARBA" id="ARBA00023935"/>
    </source>
</evidence>
<feature type="binding site" evidence="17">
    <location>
        <position position="69"/>
    </location>
    <ligand>
        <name>Mg(2+)</name>
        <dbReference type="ChEBI" id="CHEBI:18420"/>
        <label>1</label>
    </ligand>
</feature>
<feature type="binding site" evidence="17">
    <location>
        <position position="80"/>
    </location>
    <ligand>
        <name>a CDP-1,2-diacyl-sn-glycerol</name>
        <dbReference type="ChEBI" id="CHEBI:58332"/>
    </ligand>
</feature>
<dbReference type="InterPro" id="IPR000462">
    <property type="entry name" value="CDP-OH_P_trans"/>
</dbReference>
<feature type="transmembrane region" description="Helical" evidence="17">
    <location>
        <begin position="30"/>
        <end position="47"/>
    </location>
</feature>
<proteinExistence type="inferred from homology"/>
<dbReference type="UniPathway" id="UPA00220"/>
<keyword evidence="10 17" id="KW-0460">Magnesium</keyword>
<feature type="active site" description="Proton acceptor" evidence="17">
    <location>
        <position position="91"/>
    </location>
</feature>
<gene>
    <name evidence="19" type="ORF">BJ998_000920</name>
</gene>
<comment type="function">
    <text evidence="17">Catalyzes the conjugation of the 1'-hydroxyl group of D-myo-inositol-3-phosphate (also named L-myo-inositol-1-phosphate) with a lipid tail of cytidine diphosphate diacylglycerol (CDP-DAG), forming phosphatidylinositol phosphate (PIP) and CMP. PIP is a precursor of phosphatidylinositol (PI) which is an essential lipid required for cell wall formation.</text>
</comment>
<keyword evidence="9 17" id="KW-0479">Metal-binding</keyword>
<evidence type="ECO:0000313" key="19">
    <source>
        <dbReference type="EMBL" id="MBB5889724.1"/>
    </source>
</evidence>
<comment type="pathway">
    <text evidence="2 17">Phospholipid metabolism; phosphatidylinositol phosphate biosynthesis.</text>
</comment>
<evidence type="ECO:0000256" key="12">
    <source>
        <dbReference type="ARBA" id="ARBA00023136"/>
    </source>
</evidence>
<keyword evidence="6 17" id="KW-1003">Cell membrane</keyword>
<dbReference type="InterPro" id="IPR048254">
    <property type="entry name" value="CDP_ALCOHOL_P_TRANSF_CS"/>
</dbReference>
<keyword evidence="11 17" id="KW-1133">Transmembrane helix</keyword>
<comment type="catalytic activity">
    <reaction evidence="13 17">
        <text>1,2-di-(9Z-octadecenoyl)-sn-glycero-3-cytidine-5'-diphosphate + 1D-myo-inositol 3-phosphate = 1,2-di-(9Z-octadecenoyl)-sn-glycero-3-phospho-(1D-myo-inositol-3-phosphate) + CMP + H(+)</text>
        <dbReference type="Rhea" id="RHEA:61216"/>
        <dbReference type="ChEBI" id="CHEBI:15378"/>
        <dbReference type="ChEBI" id="CHEBI:58401"/>
        <dbReference type="ChEBI" id="CHEBI:60377"/>
        <dbReference type="ChEBI" id="CHEBI:85356"/>
        <dbReference type="ChEBI" id="CHEBI:144472"/>
    </reaction>
</comment>
<evidence type="ECO:0000256" key="7">
    <source>
        <dbReference type="ARBA" id="ARBA00022679"/>
    </source>
</evidence>
<dbReference type="GO" id="GO:0016780">
    <property type="term" value="F:phosphotransferase activity, for other substituted phosphate groups"/>
    <property type="evidence" value="ECO:0007669"/>
    <property type="project" value="UniProtKB-UniRule"/>
</dbReference>
<evidence type="ECO:0000313" key="20">
    <source>
        <dbReference type="Proteomes" id="UP000585638"/>
    </source>
</evidence>
<evidence type="ECO:0000256" key="10">
    <source>
        <dbReference type="ARBA" id="ARBA00022842"/>
    </source>
</evidence>
<evidence type="ECO:0000256" key="1">
    <source>
        <dbReference type="ARBA" id="ARBA00004651"/>
    </source>
</evidence>
<evidence type="ECO:0000256" key="18">
    <source>
        <dbReference type="RuleBase" id="RU003750"/>
    </source>
</evidence>
<feature type="binding site" evidence="17">
    <location>
        <begin position="29"/>
        <end position="32"/>
    </location>
    <ligand>
        <name>a CDP-1,2-diacyl-sn-glycerol</name>
        <dbReference type="ChEBI" id="CHEBI:58332"/>
    </ligand>
</feature>
<evidence type="ECO:0000256" key="4">
    <source>
        <dbReference type="ARBA" id="ARBA00010441"/>
    </source>
</evidence>
<evidence type="ECO:0000256" key="9">
    <source>
        <dbReference type="ARBA" id="ARBA00022723"/>
    </source>
</evidence>
<keyword evidence="20" id="KW-1185">Reference proteome</keyword>
<dbReference type="GO" id="GO:0000287">
    <property type="term" value="F:magnesium ion binding"/>
    <property type="evidence" value="ECO:0007669"/>
    <property type="project" value="UniProtKB-UniRule"/>
</dbReference>
<comment type="similarity">
    <text evidence="4 17 18">Belongs to the CDP-alcohol phosphatidyltransferase class-I family.</text>
</comment>
<protein>
    <recommendedName>
        <fullName evidence="14 17">Phosphatidylinositol phosphate synthase</fullName>
        <shortName evidence="17">PIP synthase</shortName>
        <ecNumber evidence="17">2.7.8.-</ecNumber>
    </recommendedName>
    <alternativeName>
        <fullName evidence="15 17">CDP-diacylglycerol--D-myo-inositol-3-phosphate 3-phosphatidyltransferase</fullName>
    </alternativeName>
</protein>
<feature type="transmembrane region" description="Helical" evidence="17">
    <location>
        <begin position="176"/>
        <end position="193"/>
    </location>
</feature>
<evidence type="ECO:0000256" key="16">
    <source>
        <dbReference type="ARBA" id="ARBA00048865"/>
    </source>
</evidence>
<evidence type="ECO:0000256" key="15">
    <source>
        <dbReference type="ARBA" id="ARBA00033137"/>
    </source>
</evidence>
<accession>A0A7W9KBT6</accession>
<dbReference type="EC" id="2.7.8.-" evidence="17"/>
<keyword evidence="17" id="KW-1208">Phospholipid metabolism</keyword>
<keyword evidence="8 17" id="KW-0812">Transmembrane</keyword>
<dbReference type="RefSeq" id="WP_184858748.1">
    <property type="nucleotide sequence ID" value="NZ_BAAAWY010000002.1"/>
</dbReference>
<feature type="binding site" evidence="17">
    <location>
        <position position="87"/>
    </location>
    <ligand>
        <name>Mg(2+)</name>
        <dbReference type="ChEBI" id="CHEBI:18420"/>
        <label>2</label>
    </ligand>
</feature>
<comment type="caution">
    <text evidence="19">The sequence shown here is derived from an EMBL/GenBank/DDBJ whole genome shotgun (WGS) entry which is preliminary data.</text>
</comment>
<evidence type="ECO:0000256" key="2">
    <source>
        <dbReference type="ARBA" id="ARBA00004805"/>
    </source>
</evidence>
<evidence type="ECO:0000256" key="17">
    <source>
        <dbReference type="HAMAP-Rule" id="MF_02241"/>
    </source>
</evidence>
<dbReference type="HAMAP" id="MF_02241">
    <property type="entry name" value="PIP_synthase"/>
    <property type="match status" value="1"/>
</dbReference>
<evidence type="ECO:0000256" key="8">
    <source>
        <dbReference type="ARBA" id="ARBA00022692"/>
    </source>
</evidence>
<dbReference type="Gene3D" id="1.20.120.1760">
    <property type="match status" value="1"/>
</dbReference>
<dbReference type="InterPro" id="IPR044268">
    <property type="entry name" value="PIP_synthase_PgsA1"/>
</dbReference>
<comment type="cofactor">
    <cofactor evidence="17">
        <name>Mg(2+)</name>
        <dbReference type="ChEBI" id="CHEBI:18420"/>
    </cofactor>
    <text evidence="17">Contains a di-nuclear catalytic Mg(2+) center.</text>
</comment>
<comment type="caution">
    <text evidence="17">Lacks conserved residue(s) required for the propagation of feature annotation.</text>
</comment>
<keyword evidence="17" id="KW-0444">Lipid biosynthesis</keyword>
<dbReference type="NCBIfam" id="NF045883">
    <property type="entry name" value="PIPSynth"/>
    <property type="match status" value="1"/>
</dbReference>
<feature type="binding site" evidence="17">
    <location>
        <position position="87"/>
    </location>
    <ligand>
        <name>Mg(2+)</name>
        <dbReference type="ChEBI" id="CHEBI:18420"/>
        <label>1</label>
    </ligand>
</feature>
<organism evidence="19 20">
    <name type="scientific">Kutzneria kofuensis</name>
    <dbReference type="NCBI Taxonomy" id="103725"/>
    <lineage>
        <taxon>Bacteria</taxon>
        <taxon>Bacillati</taxon>
        <taxon>Actinomycetota</taxon>
        <taxon>Actinomycetes</taxon>
        <taxon>Pseudonocardiales</taxon>
        <taxon>Pseudonocardiaceae</taxon>
        <taxon>Kutzneria</taxon>
    </lineage>
</organism>
<feature type="binding site" evidence="17">
    <location>
        <position position="74"/>
    </location>
    <ligand>
        <name>a CDP-1,2-diacyl-sn-glycerol</name>
        <dbReference type="ChEBI" id="CHEBI:58332"/>
    </ligand>
</feature>